<protein>
    <recommendedName>
        <fullName evidence="1">DUF3887 domain-containing protein</fullName>
    </recommendedName>
</protein>
<name>A0A7I7XA43_9MYCO</name>
<dbReference type="Pfam" id="PF13026">
    <property type="entry name" value="DUF3887"/>
    <property type="match status" value="1"/>
</dbReference>
<dbReference type="RefSeq" id="WP_163732315.1">
    <property type="nucleotide sequence ID" value="NZ_AP022610.1"/>
</dbReference>
<dbReference type="Gene3D" id="3.10.450.590">
    <property type="match status" value="1"/>
</dbReference>
<keyword evidence="3" id="KW-1185">Reference proteome</keyword>
<proteinExistence type="predicted"/>
<evidence type="ECO:0000259" key="1">
    <source>
        <dbReference type="Pfam" id="PF13026"/>
    </source>
</evidence>
<evidence type="ECO:0000313" key="2">
    <source>
        <dbReference type="EMBL" id="BBZ26302.1"/>
    </source>
</evidence>
<organism evidence="2 3">
    <name type="scientific">Mycolicibacterium madagascariense</name>
    <dbReference type="NCBI Taxonomy" id="212765"/>
    <lineage>
        <taxon>Bacteria</taxon>
        <taxon>Bacillati</taxon>
        <taxon>Actinomycetota</taxon>
        <taxon>Actinomycetes</taxon>
        <taxon>Mycobacteriales</taxon>
        <taxon>Mycobacteriaceae</taxon>
        <taxon>Mycolicibacterium</taxon>
    </lineage>
</organism>
<sequence>MGAPESDAVELTDVVIDDYVHHRWSDISARFDDVMRARLTDAELADGWAYIVSLAGPYESHGDTTVVRRGHFTVTDTPLVFETGHFVARVTFRDDRTIAGLFILDPEAAGDGPPG</sequence>
<dbReference type="Proteomes" id="UP000466517">
    <property type="component" value="Chromosome"/>
</dbReference>
<dbReference type="EMBL" id="AP022610">
    <property type="protein sequence ID" value="BBZ26302.1"/>
    <property type="molecule type" value="Genomic_DNA"/>
</dbReference>
<dbReference type="InterPro" id="IPR024981">
    <property type="entry name" value="DUF3887"/>
</dbReference>
<feature type="domain" description="DUF3887" evidence="1">
    <location>
        <begin position="15"/>
        <end position="101"/>
    </location>
</feature>
<accession>A0A7I7XA43</accession>
<reference evidence="2 3" key="1">
    <citation type="journal article" date="2019" name="Emerg. Microbes Infect.">
        <title>Comprehensive subspecies identification of 175 nontuberculous mycobacteria species based on 7547 genomic profiles.</title>
        <authorList>
            <person name="Matsumoto Y."/>
            <person name="Kinjo T."/>
            <person name="Motooka D."/>
            <person name="Nabeya D."/>
            <person name="Jung N."/>
            <person name="Uechi K."/>
            <person name="Horii T."/>
            <person name="Iida T."/>
            <person name="Fujita J."/>
            <person name="Nakamura S."/>
        </authorList>
    </citation>
    <scope>NUCLEOTIDE SEQUENCE [LARGE SCALE GENOMIC DNA]</scope>
    <source>
        <strain evidence="2 3">JCM 13574</strain>
    </source>
</reference>
<dbReference type="KEGG" id="mmag:MMAD_05970"/>
<evidence type="ECO:0000313" key="3">
    <source>
        <dbReference type="Proteomes" id="UP000466517"/>
    </source>
</evidence>
<dbReference type="AlphaFoldDB" id="A0A7I7XA43"/>
<gene>
    <name evidence="2" type="ORF">MMAD_05970</name>
</gene>